<feature type="compositionally biased region" description="Basic and acidic residues" evidence="2">
    <location>
        <begin position="474"/>
        <end position="492"/>
    </location>
</feature>
<dbReference type="InterPro" id="IPR048747">
    <property type="entry name" value="CCDC93_N"/>
</dbReference>
<feature type="coiled-coil region" evidence="1">
    <location>
        <begin position="421"/>
        <end position="472"/>
    </location>
</feature>
<reference evidence="5" key="1">
    <citation type="submission" date="2016-11" db="UniProtKB">
        <authorList>
            <consortium name="WormBaseParasite"/>
        </authorList>
    </citation>
    <scope>IDENTIFICATION</scope>
</reference>
<evidence type="ECO:0000256" key="2">
    <source>
        <dbReference type="SAM" id="MobiDB-lite"/>
    </source>
</evidence>
<dbReference type="Pfam" id="PF21673">
    <property type="entry name" value="CCDC93_N"/>
    <property type="match status" value="1"/>
</dbReference>
<proteinExistence type="predicted"/>
<dbReference type="GO" id="GO:0006893">
    <property type="term" value="P:Golgi to plasma membrane transport"/>
    <property type="evidence" value="ECO:0007669"/>
    <property type="project" value="TreeGrafter"/>
</dbReference>
<accession>A0A1I7TRC1</accession>
<organism evidence="4 5">
    <name type="scientific">Caenorhabditis tropicalis</name>
    <dbReference type="NCBI Taxonomy" id="1561998"/>
    <lineage>
        <taxon>Eukaryota</taxon>
        <taxon>Metazoa</taxon>
        <taxon>Ecdysozoa</taxon>
        <taxon>Nematoda</taxon>
        <taxon>Chromadorea</taxon>
        <taxon>Rhabditida</taxon>
        <taxon>Rhabditina</taxon>
        <taxon>Rhabditomorpha</taxon>
        <taxon>Rhabditoidea</taxon>
        <taxon>Rhabditidae</taxon>
        <taxon>Peloderinae</taxon>
        <taxon>Caenorhabditis</taxon>
    </lineage>
</organism>
<dbReference type="PANTHER" id="PTHR16441:SF9">
    <property type="entry name" value="COILED-COIL DOMAIN-CONTAINING PROTEIN 93"/>
    <property type="match status" value="1"/>
</dbReference>
<dbReference type="STRING" id="1561998.A0A1I7TRC1"/>
<evidence type="ECO:0000313" key="4">
    <source>
        <dbReference type="Proteomes" id="UP000095282"/>
    </source>
</evidence>
<dbReference type="AlphaFoldDB" id="A0A1I7TRC1"/>
<dbReference type="WBParaSite" id="Csp11.Scaffold629.g10997.t1">
    <property type="protein sequence ID" value="Csp11.Scaffold629.g10997.t1"/>
    <property type="gene ID" value="Csp11.Scaffold629.g10997"/>
</dbReference>
<protein>
    <submittedName>
        <fullName evidence="5">Coiled-coil domain-containing protein 93</fullName>
    </submittedName>
</protein>
<dbReference type="eggNOG" id="KOG2701">
    <property type="taxonomic scope" value="Eukaryota"/>
</dbReference>
<dbReference type="InterPro" id="IPR039116">
    <property type="entry name" value="CCDC93"/>
</dbReference>
<feature type="region of interest" description="Disordered" evidence="2">
    <location>
        <begin position="474"/>
        <end position="494"/>
    </location>
</feature>
<dbReference type="PANTHER" id="PTHR16441">
    <property type="entry name" value="FIDIPIDINE"/>
    <property type="match status" value="1"/>
</dbReference>
<sequence length="513" mass="59884">MLSKEQRKRECGSPDPQDVEIYQEIINILSSVGYHRARVTHLTPYDKIVGGISWMLSLFQPFVGGESWVFREMNDKPDNVKVMEVNQIIQAIENMENAAPVFPDFFLMPNMAVQRNVVLWLVNKVSESDKTQHNYNLFLSSFNNELYDVEEDAINEIMYNFRCQERSTRCDRIDLFDKSIFRDKLVTGWMILAEFINYERTGKRIYPKFMLRRGEDFDTQQDEVLEMNRAKLQEIANDIVATLQTSVAKEFANKVASSIEDLKIADLMTQTESRVLSECKKYYADFNEYSTLKEKSRNTQKTVYKKLDVSKVKIFVYESTIRINTLHEALSSDLKIMTMADETDKEPKNEETGEGIDDQLAEDCLLVNRKVDGALALVNSLRPINELSIFIILTAFYSFVIDVRSQWTNWYWKASMLIEQRHEMQSKLLNLNHDEKKAQREAQYGKIEEEQIKKLEDLLISAKKDFDLWEKESPEFQRLHPSDGSNKDDKPDMNWILSSGRKIATRANKFSKQ</sequence>
<evidence type="ECO:0000256" key="1">
    <source>
        <dbReference type="SAM" id="Coils"/>
    </source>
</evidence>
<evidence type="ECO:0000313" key="5">
    <source>
        <dbReference type="WBParaSite" id="Csp11.Scaffold629.g10997.t1"/>
    </source>
</evidence>
<keyword evidence="1" id="KW-0175">Coiled coil</keyword>
<feature type="domain" description="CCDC93 N-terminal" evidence="3">
    <location>
        <begin position="21"/>
        <end position="127"/>
    </location>
</feature>
<keyword evidence="4" id="KW-1185">Reference proteome</keyword>
<name>A0A1I7TRC1_9PELO</name>
<dbReference type="Proteomes" id="UP000095282">
    <property type="component" value="Unplaced"/>
</dbReference>
<evidence type="ECO:0000259" key="3">
    <source>
        <dbReference type="Pfam" id="PF21673"/>
    </source>
</evidence>